<feature type="transmembrane region" description="Helical" evidence="7">
    <location>
        <begin position="401"/>
        <end position="423"/>
    </location>
</feature>
<feature type="transmembrane region" description="Helical" evidence="7">
    <location>
        <begin position="137"/>
        <end position="158"/>
    </location>
</feature>
<evidence type="ECO:0000256" key="4">
    <source>
        <dbReference type="ARBA" id="ARBA00022989"/>
    </source>
</evidence>
<dbReference type="STRING" id="1076937.SAMN04488120_1126"/>
<dbReference type="Proteomes" id="UP000199771">
    <property type="component" value="Unassembled WGS sequence"/>
</dbReference>
<dbReference type="RefSeq" id="WP_159431157.1">
    <property type="nucleotide sequence ID" value="NZ_FOOC01000012.1"/>
</dbReference>
<keyword evidence="4 7" id="KW-1133">Transmembrane helix</keyword>
<dbReference type="InterPro" id="IPR050833">
    <property type="entry name" value="Poly_Biosynth_Transport"/>
</dbReference>
<sequence>MSTIDRVDTLPTPRSAPSNTVLPQPRLSTLTTDTLAVTVSTLIRTGLQAALLVVIARALGPHHYAALTALFGIAMAVATLSAGGAAVVMVREVAAQRRSLTQAWTQALGCLLVSAPPLSLLAIGLAIGLTPPDTDRWAIAAICVAEVVLTPWCTISAASFQAAAAMRSYAALLALPAAVRLMAGFLLLALAPAAEHALQTWALLHVLACALAAMLCHAFARHRHGPLGPISVSALWDELRSGWGFAAGGTAQATYATVDKVMVLRLCESTQAGAYAIATRLMELATIPAWSASAALAPRLFGLAPPPRWQAPALVIGPALVAAMGVALLGASIPWLFGPAYQQAAHLTALLAGMPAIIALRIYLQLRLNTGGRQTAAASGLAIGACLNLGFNAVLLPRIGVYGAVLALLCTEAAVIVLMAITLRANRISLLNHRHPH</sequence>
<evidence type="ECO:0000256" key="1">
    <source>
        <dbReference type="ARBA" id="ARBA00004651"/>
    </source>
</evidence>
<dbReference type="PANTHER" id="PTHR30250">
    <property type="entry name" value="PST FAMILY PREDICTED COLANIC ACID TRANSPORTER"/>
    <property type="match status" value="1"/>
</dbReference>
<reference evidence="8 9" key="1">
    <citation type="submission" date="2016-10" db="EMBL/GenBank/DDBJ databases">
        <authorList>
            <person name="de Groot N.N."/>
        </authorList>
    </citation>
    <scope>NUCLEOTIDE SEQUENCE [LARGE SCALE GENOMIC DNA]</scope>
    <source>
        <strain evidence="8 9">DSM 23609</strain>
    </source>
</reference>
<dbReference type="Pfam" id="PF01943">
    <property type="entry name" value="Polysacc_synt"/>
    <property type="match status" value="1"/>
</dbReference>
<dbReference type="AlphaFoldDB" id="A0A1I2K3F7"/>
<dbReference type="GO" id="GO:0005886">
    <property type="term" value="C:plasma membrane"/>
    <property type="evidence" value="ECO:0007669"/>
    <property type="project" value="UniProtKB-SubCell"/>
</dbReference>
<accession>A0A1I2K3F7</accession>
<feature type="transmembrane region" description="Helical" evidence="7">
    <location>
        <begin position="376"/>
        <end position="395"/>
    </location>
</feature>
<feature type="transmembrane region" description="Helical" evidence="7">
    <location>
        <begin position="343"/>
        <end position="364"/>
    </location>
</feature>
<name>A0A1I2K3F7_9GAMM</name>
<dbReference type="PANTHER" id="PTHR30250:SF11">
    <property type="entry name" value="O-ANTIGEN TRANSPORTER-RELATED"/>
    <property type="match status" value="1"/>
</dbReference>
<organism evidence="8 9">
    <name type="scientific">Fontimonas thermophila</name>
    <dbReference type="NCBI Taxonomy" id="1076937"/>
    <lineage>
        <taxon>Bacteria</taxon>
        <taxon>Pseudomonadati</taxon>
        <taxon>Pseudomonadota</taxon>
        <taxon>Gammaproteobacteria</taxon>
        <taxon>Nevskiales</taxon>
        <taxon>Nevskiaceae</taxon>
        <taxon>Fontimonas</taxon>
    </lineage>
</organism>
<keyword evidence="2" id="KW-1003">Cell membrane</keyword>
<evidence type="ECO:0000256" key="5">
    <source>
        <dbReference type="ARBA" id="ARBA00023136"/>
    </source>
</evidence>
<feature type="transmembrane region" description="Helical" evidence="7">
    <location>
        <begin position="170"/>
        <end position="194"/>
    </location>
</feature>
<keyword evidence="3 7" id="KW-0812">Transmembrane</keyword>
<evidence type="ECO:0000256" key="2">
    <source>
        <dbReference type="ARBA" id="ARBA00022475"/>
    </source>
</evidence>
<evidence type="ECO:0000256" key="6">
    <source>
        <dbReference type="SAM" id="MobiDB-lite"/>
    </source>
</evidence>
<feature type="transmembrane region" description="Helical" evidence="7">
    <location>
        <begin position="111"/>
        <end position="131"/>
    </location>
</feature>
<evidence type="ECO:0000256" key="3">
    <source>
        <dbReference type="ARBA" id="ARBA00022692"/>
    </source>
</evidence>
<evidence type="ECO:0000313" key="9">
    <source>
        <dbReference type="Proteomes" id="UP000199771"/>
    </source>
</evidence>
<feature type="transmembrane region" description="Helical" evidence="7">
    <location>
        <begin position="313"/>
        <end position="337"/>
    </location>
</feature>
<proteinExistence type="predicted"/>
<gene>
    <name evidence="8" type="ORF">SAMN04488120_1126</name>
</gene>
<evidence type="ECO:0000256" key="7">
    <source>
        <dbReference type="SAM" id="Phobius"/>
    </source>
</evidence>
<feature type="transmembrane region" description="Helical" evidence="7">
    <location>
        <begin position="64"/>
        <end position="90"/>
    </location>
</feature>
<comment type="subcellular location">
    <subcellularLocation>
        <location evidence="1">Cell membrane</location>
        <topology evidence="1">Multi-pass membrane protein</topology>
    </subcellularLocation>
</comment>
<evidence type="ECO:0000313" key="8">
    <source>
        <dbReference type="EMBL" id="SFF60710.1"/>
    </source>
</evidence>
<keyword evidence="9" id="KW-1185">Reference proteome</keyword>
<dbReference type="EMBL" id="FOOC01000012">
    <property type="protein sequence ID" value="SFF60710.1"/>
    <property type="molecule type" value="Genomic_DNA"/>
</dbReference>
<feature type="transmembrane region" description="Helical" evidence="7">
    <location>
        <begin position="35"/>
        <end position="58"/>
    </location>
</feature>
<protein>
    <submittedName>
        <fullName evidence="8">Membrane protein involved in the export of O-antigen and teichoic acid</fullName>
    </submittedName>
</protein>
<keyword evidence="5 7" id="KW-0472">Membrane</keyword>
<dbReference type="InterPro" id="IPR002797">
    <property type="entry name" value="Polysacc_synth"/>
</dbReference>
<feature type="region of interest" description="Disordered" evidence="6">
    <location>
        <begin position="1"/>
        <end position="23"/>
    </location>
</feature>
<feature type="transmembrane region" description="Helical" evidence="7">
    <location>
        <begin position="200"/>
        <end position="220"/>
    </location>
</feature>